<dbReference type="GO" id="GO:0004674">
    <property type="term" value="F:protein serine/threonine kinase activity"/>
    <property type="evidence" value="ECO:0007669"/>
    <property type="project" value="UniProtKB-EC"/>
</dbReference>
<dbReference type="EMBL" id="CAQQ02124232">
    <property type="status" value="NOT_ANNOTATED_CDS"/>
    <property type="molecule type" value="Genomic_DNA"/>
</dbReference>
<dbReference type="CDD" id="cd20812">
    <property type="entry name" value="C1_KSR"/>
    <property type="match status" value="1"/>
</dbReference>
<feature type="region of interest" description="Disordered" evidence="10">
    <location>
        <begin position="86"/>
        <end position="155"/>
    </location>
</feature>
<evidence type="ECO:0000259" key="11">
    <source>
        <dbReference type="PROSITE" id="PS50011"/>
    </source>
</evidence>
<proteinExistence type="predicted"/>
<evidence type="ECO:0000256" key="2">
    <source>
        <dbReference type="ARBA" id="ARBA00022723"/>
    </source>
</evidence>
<feature type="compositionally biased region" description="Low complexity" evidence="10">
    <location>
        <begin position="115"/>
        <end position="143"/>
    </location>
</feature>
<feature type="compositionally biased region" description="Polar residues" evidence="10">
    <location>
        <begin position="230"/>
        <end position="246"/>
    </location>
</feature>
<comment type="catalytic activity">
    <reaction evidence="7">
        <text>L-threonyl-[protein] + ATP = O-phospho-L-threonyl-[protein] + ADP + H(+)</text>
        <dbReference type="Rhea" id="RHEA:46608"/>
        <dbReference type="Rhea" id="RHEA-COMP:11060"/>
        <dbReference type="Rhea" id="RHEA-COMP:11605"/>
        <dbReference type="ChEBI" id="CHEBI:15378"/>
        <dbReference type="ChEBI" id="CHEBI:30013"/>
        <dbReference type="ChEBI" id="CHEBI:30616"/>
        <dbReference type="ChEBI" id="CHEBI:61977"/>
        <dbReference type="ChEBI" id="CHEBI:456216"/>
        <dbReference type="EC" id="2.7.11.1"/>
    </reaction>
</comment>
<dbReference type="HOGENOM" id="CLU_006812_0_0_1"/>
<feature type="compositionally biased region" description="Polar residues" evidence="10">
    <location>
        <begin position="172"/>
        <end position="187"/>
    </location>
</feature>
<dbReference type="Gene3D" id="3.30.60.20">
    <property type="match status" value="1"/>
</dbReference>
<dbReference type="AlphaFoldDB" id="T1GI68"/>
<dbReference type="EnsemblMetazoa" id="MESCA003136-RA">
    <property type="protein sequence ID" value="MESCA003136-PA"/>
    <property type="gene ID" value="MESCA003136"/>
</dbReference>
<name>T1GI68_MEGSC</name>
<dbReference type="OMA" id="GHTINHR"/>
<feature type="region of interest" description="Disordered" evidence="10">
    <location>
        <begin position="172"/>
        <end position="196"/>
    </location>
</feature>
<dbReference type="EMBL" id="CAQQ02124231">
    <property type="status" value="NOT_ANNOTATED_CDS"/>
    <property type="molecule type" value="Genomic_DNA"/>
</dbReference>
<dbReference type="FunFam" id="3.30.60.20:FF:000061">
    <property type="entry name" value="Kinase suppressor of Ras"/>
    <property type="match status" value="1"/>
</dbReference>
<protein>
    <recommendedName>
        <fullName evidence="15">Protein kinase domain-containing protein</fullName>
    </recommendedName>
</protein>
<dbReference type="Pfam" id="PF00130">
    <property type="entry name" value="C1_1"/>
    <property type="match status" value="1"/>
</dbReference>
<dbReference type="PANTHER" id="PTHR44329">
    <property type="entry name" value="SERINE/THREONINE-PROTEIN KINASE TNNI3K-RELATED"/>
    <property type="match status" value="1"/>
</dbReference>
<feature type="domain" description="Phorbol-ester/DAG-type" evidence="12">
    <location>
        <begin position="27"/>
        <end position="72"/>
    </location>
</feature>
<dbReference type="InterPro" id="IPR017441">
    <property type="entry name" value="Protein_kinase_ATP_BS"/>
</dbReference>
<feature type="compositionally biased region" description="Low complexity" evidence="10">
    <location>
        <begin position="277"/>
        <end position="288"/>
    </location>
</feature>
<dbReference type="SMART" id="SM00109">
    <property type="entry name" value="C1"/>
    <property type="match status" value="1"/>
</dbReference>
<dbReference type="FunFam" id="3.30.200.20:FF:000034">
    <property type="entry name" value="Kinase suppressor of Ras 1"/>
    <property type="match status" value="1"/>
</dbReference>
<dbReference type="PROSITE" id="PS50081">
    <property type="entry name" value="ZF_DAG_PE_2"/>
    <property type="match status" value="1"/>
</dbReference>
<keyword evidence="3 9" id="KW-0547">Nucleotide-binding</keyword>
<evidence type="ECO:0000256" key="9">
    <source>
        <dbReference type="PROSITE-ProRule" id="PRU10141"/>
    </source>
</evidence>
<reference evidence="13" key="2">
    <citation type="submission" date="2015-06" db="UniProtKB">
        <authorList>
            <consortium name="EnsemblMetazoa"/>
        </authorList>
    </citation>
    <scope>IDENTIFICATION</scope>
</reference>
<dbReference type="Proteomes" id="UP000015102">
    <property type="component" value="Unassembled WGS sequence"/>
</dbReference>
<dbReference type="PANTHER" id="PTHR44329:SF253">
    <property type="entry name" value="KINASE SUPPRESSOR OF RAS 2"/>
    <property type="match status" value="1"/>
</dbReference>
<feature type="compositionally biased region" description="Basic and acidic residues" evidence="10">
    <location>
        <begin position="289"/>
        <end position="299"/>
    </location>
</feature>
<feature type="binding site" evidence="9">
    <location>
        <position position="352"/>
    </location>
    <ligand>
        <name>ATP</name>
        <dbReference type="ChEBI" id="CHEBI:30616"/>
    </ligand>
</feature>
<evidence type="ECO:0000256" key="4">
    <source>
        <dbReference type="ARBA" id="ARBA00022777"/>
    </source>
</evidence>
<dbReference type="STRING" id="36166.T1GI68"/>
<dbReference type="GO" id="GO:0046872">
    <property type="term" value="F:metal ion binding"/>
    <property type="evidence" value="ECO:0007669"/>
    <property type="project" value="UniProtKB-KW"/>
</dbReference>
<keyword evidence="6 9" id="KW-0067">ATP-binding</keyword>
<dbReference type="InterPro" id="IPR001245">
    <property type="entry name" value="Ser-Thr/Tyr_kinase_cat_dom"/>
</dbReference>
<feature type="domain" description="Protein kinase" evidence="11">
    <location>
        <begin position="326"/>
        <end position="501"/>
    </location>
</feature>
<dbReference type="InterPro" id="IPR051681">
    <property type="entry name" value="Ser/Thr_Kinases-Pseudokinases"/>
</dbReference>
<dbReference type="Pfam" id="PF07714">
    <property type="entry name" value="PK_Tyr_Ser-Thr"/>
    <property type="match status" value="1"/>
</dbReference>
<evidence type="ECO:0000313" key="13">
    <source>
        <dbReference type="EnsemblMetazoa" id="MESCA003136-PA"/>
    </source>
</evidence>
<dbReference type="Gene3D" id="3.30.200.20">
    <property type="entry name" value="Phosphorylase Kinase, domain 1"/>
    <property type="match status" value="1"/>
</dbReference>
<keyword evidence="2" id="KW-0479">Metal-binding</keyword>
<feature type="region of interest" description="Disordered" evidence="10">
    <location>
        <begin position="230"/>
        <end position="313"/>
    </location>
</feature>
<dbReference type="SUPFAM" id="SSF56112">
    <property type="entry name" value="Protein kinase-like (PK-like)"/>
    <property type="match status" value="1"/>
</dbReference>
<dbReference type="InterPro" id="IPR000719">
    <property type="entry name" value="Prot_kinase_dom"/>
</dbReference>
<dbReference type="PROSITE" id="PS00479">
    <property type="entry name" value="ZF_DAG_PE_1"/>
    <property type="match status" value="1"/>
</dbReference>
<comment type="catalytic activity">
    <reaction evidence="8">
        <text>L-seryl-[protein] + ATP = O-phospho-L-seryl-[protein] + ADP + H(+)</text>
        <dbReference type="Rhea" id="RHEA:17989"/>
        <dbReference type="Rhea" id="RHEA-COMP:9863"/>
        <dbReference type="Rhea" id="RHEA-COMP:11604"/>
        <dbReference type="ChEBI" id="CHEBI:15378"/>
        <dbReference type="ChEBI" id="CHEBI:29999"/>
        <dbReference type="ChEBI" id="CHEBI:30616"/>
        <dbReference type="ChEBI" id="CHEBI:83421"/>
        <dbReference type="ChEBI" id="CHEBI:456216"/>
        <dbReference type="EC" id="2.7.11.1"/>
    </reaction>
</comment>
<evidence type="ECO:0000256" key="6">
    <source>
        <dbReference type="ARBA" id="ARBA00022840"/>
    </source>
</evidence>
<dbReference type="Gene3D" id="1.10.510.10">
    <property type="entry name" value="Transferase(Phosphotransferase) domain 1"/>
    <property type="match status" value="1"/>
</dbReference>
<evidence type="ECO:0000256" key="3">
    <source>
        <dbReference type="ARBA" id="ARBA00022741"/>
    </source>
</evidence>
<dbReference type="PROSITE" id="PS00107">
    <property type="entry name" value="PROTEIN_KINASE_ATP"/>
    <property type="match status" value="1"/>
</dbReference>
<evidence type="ECO:0000256" key="8">
    <source>
        <dbReference type="ARBA" id="ARBA00048679"/>
    </source>
</evidence>
<keyword evidence="14" id="KW-1185">Reference proteome</keyword>
<dbReference type="InterPro" id="IPR002219">
    <property type="entry name" value="PKC_DAG/PE"/>
</dbReference>
<evidence type="ECO:0000313" key="14">
    <source>
        <dbReference type="Proteomes" id="UP000015102"/>
    </source>
</evidence>
<dbReference type="PROSITE" id="PS50011">
    <property type="entry name" value="PROTEIN_KINASE_DOM"/>
    <property type="match status" value="1"/>
</dbReference>
<reference evidence="14" key="1">
    <citation type="submission" date="2013-02" db="EMBL/GenBank/DDBJ databases">
        <authorList>
            <person name="Hughes D."/>
        </authorList>
    </citation>
    <scope>NUCLEOTIDE SEQUENCE</scope>
    <source>
        <strain>Durham</strain>
        <strain evidence="14">NC isolate 2 -- Noor lab</strain>
    </source>
</reference>
<keyword evidence="4" id="KW-0418">Kinase</keyword>
<keyword evidence="5" id="KW-0862">Zinc</keyword>
<evidence type="ECO:0000256" key="5">
    <source>
        <dbReference type="ARBA" id="ARBA00022833"/>
    </source>
</evidence>
<feature type="compositionally biased region" description="Basic and acidic residues" evidence="10">
    <location>
        <begin position="264"/>
        <end position="276"/>
    </location>
</feature>
<dbReference type="InterPro" id="IPR011009">
    <property type="entry name" value="Kinase-like_dom_sf"/>
</dbReference>
<accession>T1GI68</accession>
<dbReference type="GO" id="GO:0005524">
    <property type="term" value="F:ATP binding"/>
    <property type="evidence" value="ECO:0007669"/>
    <property type="project" value="UniProtKB-UniRule"/>
</dbReference>
<organism evidence="13 14">
    <name type="scientific">Megaselia scalaris</name>
    <name type="common">Humpbacked fly</name>
    <name type="synonym">Phora scalaris</name>
    <dbReference type="NCBI Taxonomy" id="36166"/>
    <lineage>
        <taxon>Eukaryota</taxon>
        <taxon>Metazoa</taxon>
        <taxon>Ecdysozoa</taxon>
        <taxon>Arthropoda</taxon>
        <taxon>Hexapoda</taxon>
        <taxon>Insecta</taxon>
        <taxon>Pterygota</taxon>
        <taxon>Neoptera</taxon>
        <taxon>Endopterygota</taxon>
        <taxon>Diptera</taxon>
        <taxon>Brachycera</taxon>
        <taxon>Muscomorpha</taxon>
        <taxon>Platypezoidea</taxon>
        <taxon>Phoridae</taxon>
        <taxon>Megaseliini</taxon>
        <taxon>Megaselia</taxon>
    </lineage>
</organism>
<dbReference type="InterPro" id="IPR046349">
    <property type="entry name" value="C1-like_sf"/>
</dbReference>
<evidence type="ECO:0000256" key="10">
    <source>
        <dbReference type="SAM" id="MobiDB-lite"/>
    </source>
</evidence>
<evidence type="ECO:0000259" key="12">
    <source>
        <dbReference type="PROSITE" id="PS50081"/>
    </source>
</evidence>
<dbReference type="SUPFAM" id="SSF57889">
    <property type="entry name" value="Cysteine-rich domain"/>
    <property type="match status" value="1"/>
</dbReference>
<sequence>MENPNILQVPPRSPCLVNPPVMGHTINHRFTTAIKLMATCDLCQKQVFLGLKCTECKYRCHKDCKPNVPPSCGLPKELVNEFIRTTLSHPTPPPSTGNTSPSSSWRGGRKHNHNPDSSSPGSSCNSSSPSSPAPFSSQYSGGSSTSGGGTMSKTPLSATKMVSQFNFPEVTVTSQHGNNNTCTKTLHSSSSSGIDNNSSYEDICSTTPTQNESSTLNTLINSNCSNISTGTFQSTTSINSSATGYSDLSRRRMKTPVIVQMHTDLSDTHKSNDSDKTASQSGSTSASTDSDRTPVRLDSTEEGDSGNWHRQNSTSMKEWDIPYTDLNFQEEIGKGRFGTVHRAHWHGDVAVKILNENYLNDERNLESFRLEVANFRKTRHENLVLFMGACMNPPNLAIVTSLCKGKTLYTMIHIHNEKFALNKITIIAQQICQGMGYLHARGISHKNLRTKNIFLENGKVIITDFGLFSSIKLQYCDLGLGIPYGWLCYLSPELIRSLTPY</sequence>
<keyword evidence="1" id="KW-0808">Transferase</keyword>
<evidence type="ECO:0008006" key="15">
    <source>
        <dbReference type="Google" id="ProtNLM"/>
    </source>
</evidence>
<evidence type="ECO:0000256" key="7">
    <source>
        <dbReference type="ARBA" id="ARBA00047899"/>
    </source>
</evidence>
<evidence type="ECO:0000256" key="1">
    <source>
        <dbReference type="ARBA" id="ARBA00022679"/>
    </source>
</evidence>